<proteinExistence type="predicted"/>
<sequence length="64" mass="7111">MRKDKDGAQREMTDPLMIIGAREVPQSKYGGAHRRSLRPINILSGDINAAAPHCQLTFSIRAYS</sequence>
<gene>
    <name evidence="1" type="ORF">GCM10011487_42410</name>
</gene>
<dbReference type="Proteomes" id="UP000445000">
    <property type="component" value="Unassembled WGS sequence"/>
</dbReference>
<protein>
    <submittedName>
        <fullName evidence="1">Uncharacterized protein</fullName>
    </submittedName>
</protein>
<dbReference type="EMBL" id="BLJN01000004">
    <property type="protein sequence ID" value="GFE82241.1"/>
    <property type="molecule type" value="Genomic_DNA"/>
</dbReference>
<organism evidence="1 2">
    <name type="scientific">Steroidobacter agaridevorans</name>
    <dbReference type="NCBI Taxonomy" id="2695856"/>
    <lineage>
        <taxon>Bacteria</taxon>
        <taxon>Pseudomonadati</taxon>
        <taxon>Pseudomonadota</taxon>
        <taxon>Gammaproteobacteria</taxon>
        <taxon>Steroidobacterales</taxon>
        <taxon>Steroidobacteraceae</taxon>
        <taxon>Steroidobacter</taxon>
    </lineage>
</organism>
<reference evidence="2" key="1">
    <citation type="submission" date="2020-01" db="EMBL/GenBank/DDBJ databases">
        <title>'Steroidobacter agaridevorans' sp. nov., agar-degrading bacteria isolated from rhizosphere soils.</title>
        <authorList>
            <person name="Ikenaga M."/>
            <person name="Kataoka M."/>
            <person name="Murouchi A."/>
            <person name="Katsuragi S."/>
            <person name="Sakai M."/>
        </authorList>
    </citation>
    <scope>NUCLEOTIDE SEQUENCE [LARGE SCALE GENOMIC DNA]</scope>
    <source>
        <strain evidence="2">YU21-B</strain>
    </source>
</reference>
<keyword evidence="2" id="KW-1185">Reference proteome</keyword>
<evidence type="ECO:0000313" key="2">
    <source>
        <dbReference type="Proteomes" id="UP000445000"/>
    </source>
</evidence>
<evidence type="ECO:0000313" key="1">
    <source>
        <dbReference type="EMBL" id="GFE82241.1"/>
    </source>
</evidence>
<dbReference type="AlphaFoldDB" id="A0A829YHE3"/>
<comment type="caution">
    <text evidence="1">The sequence shown here is derived from an EMBL/GenBank/DDBJ whole genome shotgun (WGS) entry which is preliminary data.</text>
</comment>
<name>A0A829YHE3_9GAMM</name>
<accession>A0A829YHE3</accession>